<gene>
    <name evidence="4" type="primary">aac(3)</name>
    <name evidence="4" type="ORF">NMN56_025160</name>
</gene>
<dbReference type="PANTHER" id="PTHR11104">
    <property type="entry name" value="AMINOGLYCOSIDE N3-ACETYLTRANSFERASE"/>
    <property type="match status" value="1"/>
</dbReference>
<evidence type="ECO:0000313" key="4">
    <source>
        <dbReference type="EMBL" id="MDJ1135191.1"/>
    </source>
</evidence>
<keyword evidence="3" id="KW-0012">Acyltransferase</keyword>
<dbReference type="PANTHER" id="PTHR11104:SF0">
    <property type="entry name" value="SPBETA PROPHAGE-DERIVED AMINOGLYCOSIDE N(3')-ACETYLTRANSFERASE-LIKE PROTEIN YOKD"/>
    <property type="match status" value="1"/>
</dbReference>
<organism evidence="4 5">
    <name type="scientific">Streptomyces iconiensis</name>
    <dbReference type="NCBI Taxonomy" id="1384038"/>
    <lineage>
        <taxon>Bacteria</taxon>
        <taxon>Bacillati</taxon>
        <taxon>Actinomycetota</taxon>
        <taxon>Actinomycetes</taxon>
        <taxon>Kitasatosporales</taxon>
        <taxon>Streptomycetaceae</taxon>
        <taxon>Streptomyces</taxon>
    </lineage>
</organism>
<reference evidence="4 5" key="1">
    <citation type="submission" date="2023-05" db="EMBL/GenBank/DDBJ databases">
        <title>Streptantibioticus silvisoli sp. nov., acidotolerant actinomycetes 1 from pine litter.</title>
        <authorList>
            <person name="Swiecimska M."/>
            <person name="Golinska P."/>
            <person name="Sangal V."/>
            <person name="Wachnowicz B."/>
            <person name="Goodfellow M."/>
        </authorList>
    </citation>
    <scope>NUCLEOTIDE SEQUENCE [LARGE SCALE GENOMIC DNA]</scope>
    <source>
        <strain evidence="4 5">DSM 42109</strain>
    </source>
</reference>
<dbReference type="RefSeq" id="WP_274040591.1">
    <property type="nucleotide sequence ID" value="NZ_JANCPR020000027.1"/>
</dbReference>
<protein>
    <submittedName>
        <fullName evidence="4">Aminoglycoside 3-N-acetyltransferase</fullName>
    </submittedName>
</protein>
<keyword evidence="2" id="KW-0808">Transferase</keyword>
<sequence length="286" mass="30819">MDEQQLLALSRGPVTHSRLVAELAALGLEADAGETVMFHTRLSALGYVPGGPRTVVGALREAVGERGTLLVYSGWNDAPPYDFVEWPRAWQDAVRTEHPPYEPGLSEGTHDNGRLPEALRLTPGAVRTAHPDSFVALGARAAELTADVSWDDPYGVNGPLGRLVATGGRVLLLGAPLDALTVLHHAESLAQAPGKRYLGYEVPVLDERGERVWRHYWDIDTEDEAFDYRRAGVPEGEWPFAVIAREALAAGIGVSGRVGAGESQLFDAAALVRFGVNWIESRVTGA</sequence>
<proteinExistence type="inferred from homology"/>
<evidence type="ECO:0000256" key="1">
    <source>
        <dbReference type="ARBA" id="ARBA00006383"/>
    </source>
</evidence>
<dbReference type="Pfam" id="PF02522">
    <property type="entry name" value="Antibiotic_NAT"/>
    <property type="match status" value="1"/>
</dbReference>
<dbReference type="InterPro" id="IPR028345">
    <property type="entry name" value="Antibiotic_NAT-like"/>
</dbReference>
<accession>A0ABT7A2W0</accession>
<dbReference type="InterPro" id="IPR003679">
    <property type="entry name" value="Amioglycoside_AcTrfase"/>
</dbReference>
<dbReference type="EMBL" id="JANCPR020000027">
    <property type="protein sequence ID" value="MDJ1135191.1"/>
    <property type="molecule type" value="Genomic_DNA"/>
</dbReference>
<dbReference type="Proteomes" id="UP001214441">
    <property type="component" value="Unassembled WGS sequence"/>
</dbReference>
<evidence type="ECO:0000313" key="5">
    <source>
        <dbReference type="Proteomes" id="UP001214441"/>
    </source>
</evidence>
<dbReference type="NCBIfam" id="NF033082">
    <property type="entry name" value="AAC_3"/>
    <property type="match status" value="1"/>
</dbReference>
<evidence type="ECO:0000256" key="3">
    <source>
        <dbReference type="ARBA" id="ARBA00023315"/>
    </source>
</evidence>
<dbReference type="SUPFAM" id="SSF110710">
    <property type="entry name" value="TTHA0583/YokD-like"/>
    <property type="match status" value="1"/>
</dbReference>
<name>A0ABT7A2W0_9ACTN</name>
<comment type="caution">
    <text evidence="4">The sequence shown here is derived from an EMBL/GenBank/DDBJ whole genome shotgun (WGS) entry which is preliminary data.</text>
</comment>
<keyword evidence="5" id="KW-1185">Reference proteome</keyword>
<evidence type="ECO:0000256" key="2">
    <source>
        <dbReference type="ARBA" id="ARBA00022679"/>
    </source>
</evidence>
<comment type="similarity">
    <text evidence="1">Belongs to the antibiotic N-acetyltransferase family.</text>
</comment>